<organism evidence="14">
    <name type="scientific">Clostridium tertium</name>
    <dbReference type="NCBI Taxonomy" id="1559"/>
    <lineage>
        <taxon>Bacteria</taxon>
        <taxon>Bacillati</taxon>
        <taxon>Bacillota</taxon>
        <taxon>Clostridia</taxon>
        <taxon>Eubacteriales</taxon>
        <taxon>Clostridiaceae</taxon>
        <taxon>Clostridium</taxon>
    </lineage>
</organism>
<keyword evidence="9" id="KW-0902">Two-component regulatory system</keyword>
<dbReference type="InterPro" id="IPR050398">
    <property type="entry name" value="HssS/ArlS-like"/>
</dbReference>
<dbReference type="GO" id="GO:0000155">
    <property type="term" value="F:phosphorelay sensor kinase activity"/>
    <property type="evidence" value="ECO:0007669"/>
    <property type="project" value="InterPro"/>
</dbReference>
<evidence type="ECO:0000259" key="13">
    <source>
        <dbReference type="PROSITE" id="PS50885"/>
    </source>
</evidence>
<dbReference type="SUPFAM" id="SSF47384">
    <property type="entry name" value="Homodimeric domain of signal transducing histidine kinase"/>
    <property type="match status" value="1"/>
</dbReference>
<keyword evidence="8 11" id="KW-1133">Transmembrane helix</keyword>
<dbReference type="CDD" id="cd06225">
    <property type="entry name" value="HAMP"/>
    <property type="match status" value="1"/>
</dbReference>
<dbReference type="Gene3D" id="1.10.287.130">
    <property type="match status" value="1"/>
</dbReference>
<evidence type="ECO:0000313" key="14">
    <source>
        <dbReference type="EMBL" id="VYT72112.1"/>
    </source>
</evidence>
<feature type="domain" description="Histidine kinase" evidence="12">
    <location>
        <begin position="243"/>
        <end position="456"/>
    </location>
</feature>
<dbReference type="InterPro" id="IPR036890">
    <property type="entry name" value="HATPase_C_sf"/>
</dbReference>
<feature type="transmembrane region" description="Helical" evidence="11">
    <location>
        <begin position="9"/>
        <end position="32"/>
    </location>
</feature>
<accession>A0A6N2Z4L8</accession>
<dbReference type="InterPro" id="IPR005467">
    <property type="entry name" value="His_kinase_dom"/>
</dbReference>
<dbReference type="Gene3D" id="3.30.565.10">
    <property type="entry name" value="Histidine kinase-like ATPase, C-terminal domain"/>
    <property type="match status" value="1"/>
</dbReference>
<dbReference type="SUPFAM" id="SSF55874">
    <property type="entry name" value="ATPase domain of HSP90 chaperone/DNA topoisomerase II/histidine kinase"/>
    <property type="match status" value="1"/>
</dbReference>
<reference evidence="14" key="1">
    <citation type="submission" date="2019-11" db="EMBL/GenBank/DDBJ databases">
        <authorList>
            <person name="Feng L."/>
        </authorList>
    </citation>
    <scope>NUCLEOTIDE SEQUENCE</scope>
    <source>
        <strain evidence="14">CTertiumLFYP3</strain>
    </source>
</reference>
<dbReference type="Pfam" id="PF02518">
    <property type="entry name" value="HATPase_c"/>
    <property type="match status" value="1"/>
</dbReference>
<feature type="domain" description="HAMP" evidence="13">
    <location>
        <begin position="183"/>
        <end position="235"/>
    </location>
</feature>
<evidence type="ECO:0000256" key="10">
    <source>
        <dbReference type="ARBA" id="ARBA00023136"/>
    </source>
</evidence>
<evidence type="ECO:0000256" key="5">
    <source>
        <dbReference type="ARBA" id="ARBA00022679"/>
    </source>
</evidence>
<keyword evidence="7 14" id="KW-0418">Kinase</keyword>
<name>A0A6N2Z4L8_9CLOT</name>
<protein>
    <recommendedName>
        <fullName evidence="3">histidine kinase</fullName>
        <ecNumber evidence="3">2.7.13.3</ecNumber>
    </recommendedName>
</protein>
<evidence type="ECO:0000256" key="6">
    <source>
        <dbReference type="ARBA" id="ARBA00022692"/>
    </source>
</evidence>
<sequence>MNKTLKGKLLIGTIVSVVFINIIFTIFISIFLNKSFKENIIEDMEKIKITSINTISQKEIAEEPLWKNLSPINEVVQGYVSFSNEEGNINQSIGKAVNSEEIKSIILESNNTKSLIKFKNLNRLYFITYNYPIYLNESFIGNLIIQKDYTDKFYEMIKTVTIIILGQAIVVIALILTISSIIKKSIGPINKLNDSMKDFKLGKAIEDIEISSDDEISDLAKTYNLMKNQLINQDKSLREFFNNATHELKTPITSISLYSQILRDNNIKDMDEEFISRASSRIVLECDKMKTLVENILETSRGNINRKKAKSMFLLKELIIQIEEDFQIRINKRRLKIINELEDLEYYGCLEDFEQIFVNLLDNSIKYSSSKEIEVRLFKEDGKINLTIKNKIYEIPEEIKNILLEPFIKHNNLNDISKEVSSSGLGLYLCSEIAKENKWDLSYKIIEEFIIFKLRL</sequence>
<keyword evidence="10 11" id="KW-0472">Membrane</keyword>
<keyword evidence="5 14" id="KW-0808">Transferase</keyword>
<dbReference type="PROSITE" id="PS50885">
    <property type="entry name" value="HAMP"/>
    <property type="match status" value="1"/>
</dbReference>
<keyword evidence="6 11" id="KW-0812">Transmembrane</keyword>
<dbReference type="PANTHER" id="PTHR45528">
    <property type="entry name" value="SENSOR HISTIDINE KINASE CPXA"/>
    <property type="match status" value="1"/>
</dbReference>
<dbReference type="InterPro" id="IPR036097">
    <property type="entry name" value="HisK_dim/P_sf"/>
</dbReference>
<gene>
    <name evidence="14" type="primary">tcrY_2</name>
    <name evidence="14" type="ORF">CTLFYP3_00526</name>
</gene>
<dbReference type="CDD" id="cd00082">
    <property type="entry name" value="HisKA"/>
    <property type="match status" value="1"/>
</dbReference>
<dbReference type="SUPFAM" id="SSF158472">
    <property type="entry name" value="HAMP domain-like"/>
    <property type="match status" value="1"/>
</dbReference>
<dbReference type="Pfam" id="PF00512">
    <property type="entry name" value="HisKA"/>
    <property type="match status" value="1"/>
</dbReference>
<dbReference type="InterPro" id="IPR003594">
    <property type="entry name" value="HATPase_dom"/>
</dbReference>
<feature type="transmembrane region" description="Helical" evidence="11">
    <location>
        <begin position="160"/>
        <end position="182"/>
    </location>
</feature>
<dbReference type="RefSeq" id="WP_156624678.1">
    <property type="nucleotide sequence ID" value="NZ_CACRTO010000005.1"/>
</dbReference>
<evidence type="ECO:0000256" key="9">
    <source>
        <dbReference type="ARBA" id="ARBA00023012"/>
    </source>
</evidence>
<evidence type="ECO:0000256" key="7">
    <source>
        <dbReference type="ARBA" id="ARBA00022777"/>
    </source>
</evidence>
<dbReference type="EC" id="2.7.13.3" evidence="3"/>
<dbReference type="SMART" id="SM00388">
    <property type="entry name" value="HisKA"/>
    <property type="match status" value="1"/>
</dbReference>
<dbReference type="InterPro" id="IPR003661">
    <property type="entry name" value="HisK_dim/P_dom"/>
</dbReference>
<dbReference type="InterPro" id="IPR003660">
    <property type="entry name" value="HAMP_dom"/>
</dbReference>
<dbReference type="PANTHER" id="PTHR45528:SF10">
    <property type="entry name" value="METHYL-ACCEPTING CHEMOTAXIS PROTEIN"/>
    <property type="match status" value="1"/>
</dbReference>
<evidence type="ECO:0000256" key="1">
    <source>
        <dbReference type="ARBA" id="ARBA00000085"/>
    </source>
</evidence>
<evidence type="ECO:0000256" key="2">
    <source>
        <dbReference type="ARBA" id="ARBA00004141"/>
    </source>
</evidence>
<proteinExistence type="predicted"/>
<dbReference type="GO" id="GO:0005886">
    <property type="term" value="C:plasma membrane"/>
    <property type="evidence" value="ECO:0007669"/>
    <property type="project" value="TreeGrafter"/>
</dbReference>
<dbReference type="PROSITE" id="PS50109">
    <property type="entry name" value="HIS_KIN"/>
    <property type="match status" value="1"/>
</dbReference>
<evidence type="ECO:0000256" key="4">
    <source>
        <dbReference type="ARBA" id="ARBA00022553"/>
    </source>
</evidence>
<dbReference type="AlphaFoldDB" id="A0A6N2Z4L8"/>
<dbReference type="SMART" id="SM00387">
    <property type="entry name" value="HATPase_c"/>
    <property type="match status" value="1"/>
</dbReference>
<evidence type="ECO:0000256" key="8">
    <source>
        <dbReference type="ARBA" id="ARBA00022989"/>
    </source>
</evidence>
<keyword evidence="4" id="KW-0597">Phosphoprotein</keyword>
<evidence type="ECO:0000259" key="12">
    <source>
        <dbReference type="PROSITE" id="PS50109"/>
    </source>
</evidence>
<dbReference type="EMBL" id="CACRTO010000005">
    <property type="protein sequence ID" value="VYT72112.1"/>
    <property type="molecule type" value="Genomic_DNA"/>
</dbReference>
<comment type="catalytic activity">
    <reaction evidence="1">
        <text>ATP + protein L-histidine = ADP + protein N-phospho-L-histidine.</text>
        <dbReference type="EC" id="2.7.13.3"/>
    </reaction>
</comment>
<comment type="subcellular location">
    <subcellularLocation>
        <location evidence="2">Membrane</location>
        <topology evidence="2">Multi-pass membrane protein</topology>
    </subcellularLocation>
</comment>
<dbReference type="Gene3D" id="6.10.340.10">
    <property type="match status" value="1"/>
</dbReference>
<evidence type="ECO:0000256" key="11">
    <source>
        <dbReference type="SAM" id="Phobius"/>
    </source>
</evidence>
<evidence type="ECO:0000256" key="3">
    <source>
        <dbReference type="ARBA" id="ARBA00012438"/>
    </source>
</evidence>